<dbReference type="EMBL" id="VWRR01000009">
    <property type="protein sequence ID" value="KAF6002610.1"/>
    <property type="molecule type" value="Genomic_DNA"/>
</dbReference>
<evidence type="ECO:0000313" key="2">
    <source>
        <dbReference type="Proteomes" id="UP000530660"/>
    </source>
</evidence>
<name>A0A7J7IIP3_9RHOD</name>
<evidence type="ECO:0000313" key="1">
    <source>
        <dbReference type="EMBL" id="KAF6002610.1"/>
    </source>
</evidence>
<dbReference type="Proteomes" id="UP000530660">
    <property type="component" value="Unassembled WGS sequence"/>
</dbReference>
<proteinExistence type="predicted"/>
<dbReference type="OrthoDB" id="4350at2759"/>
<keyword evidence="2" id="KW-1185">Reference proteome</keyword>
<dbReference type="AlphaFoldDB" id="A0A7J7IIP3"/>
<sequence length="216" mass="23917">MIGFTSFPSVCSTILQGRSVTTRFHGLSACRLRKTGWPTRSTRSQPATGVLALRAAQNESGDDDLPTVTEPYPGYFRDMERMGISQEEAVAQLRAQMAAKRPPSDRKIGGKASLYRPDGTPYAPWMIGLVEEEPSKVSGQKARTDARGRLAGDPQAQEIAGIGLRARVVDNTHIELVWRTENEMNNAGFQVSRRKGKSTEWEVIADYKNCSRRSTE</sequence>
<protein>
    <submittedName>
        <fullName evidence="1">Uncharacterized protein</fullName>
    </submittedName>
</protein>
<accession>A0A7J7IIP3</accession>
<reference evidence="1 2" key="1">
    <citation type="journal article" date="2020" name="J. Phycol.">
        <title>Comparative genome analysis reveals Cyanidiococcus gen. nov., a new extremophilic red algal genus sister to Cyanidioschyzon (Cyanidioschyzonaceae, Rhodophyta).</title>
        <authorList>
            <person name="Liu S.-L."/>
            <person name="Chiang Y.-R."/>
            <person name="Yoon H.S."/>
            <person name="Fu H.-Y."/>
        </authorList>
    </citation>
    <scope>NUCLEOTIDE SEQUENCE [LARGE SCALE GENOMIC DNA]</scope>
    <source>
        <strain evidence="1 2">THAL066</strain>
    </source>
</reference>
<comment type="caution">
    <text evidence="1">The sequence shown here is derived from an EMBL/GenBank/DDBJ whole genome shotgun (WGS) entry which is preliminary data.</text>
</comment>
<organism evidence="1 2">
    <name type="scientific">Cyanidiococcus yangmingshanensis</name>
    <dbReference type="NCBI Taxonomy" id="2690220"/>
    <lineage>
        <taxon>Eukaryota</taxon>
        <taxon>Rhodophyta</taxon>
        <taxon>Bangiophyceae</taxon>
        <taxon>Cyanidiales</taxon>
        <taxon>Cyanidiaceae</taxon>
        <taxon>Cyanidiococcus</taxon>
    </lineage>
</organism>
<gene>
    <name evidence="1" type="ORF">F1559_000357</name>
</gene>